<dbReference type="SMART" id="SM01204">
    <property type="entry name" value="FIST_C"/>
    <property type="match status" value="1"/>
</dbReference>
<evidence type="ECO:0000313" key="3">
    <source>
        <dbReference type="EMBL" id="MBO3117177.1"/>
    </source>
</evidence>
<evidence type="ECO:0000259" key="1">
    <source>
        <dbReference type="SMART" id="SM00897"/>
    </source>
</evidence>
<feature type="domain" description="FIST" evidence="1">
    <location>
        <begin position="27"/>
        <end position="217"/>
    </location>
</feature>
<dbReference type="RefSeq" id="WP_208154544.1">
    <property type="nucleotide sequence ID" value="NZ_JAGEVF010000008.1"/>
</dbReference>
<evidence type="ECO:0000313" key="4">
    <source>
        <dbReference type="Proteomes" id="UP000676776"/>
    </source>
</evidence>
<protein>
    <submittedName>
        <fullName evidence="3">FIST C-terminal domain-containing protein</fullName>
    </submittedName>
</protein>
<dbReference type="SMART" id="SM00897">
    <property type="entry name" value="FIST"/>
    <property type="match status" value="1"/>
</dbReference>
<keyword evidence="4" id="KW-1185">Reference proteome</keyword>
<dbReference type="EMBL" id="JAGEVF010000008">
    <property type="protein sequence ID" value="MBO3117177.1"/>
    <property type="molecule type" value="Genomic_DNA"/>
</dbReference>
<gene>
    <name evidence="3" type="ORF">J4050_10490</name>
</gene>
<reference evidence="3 4" key="1">
    <citation type="submission" date="2021-03" db="EMBL/GenBank/DDBJ databases">
        <title>Winogradskyella sp. nov., isolated from costal sediment.</title>
        <authorList>
            <person name="Gao C."/>
        </authorList>
    </citation>
    <scope>NUCLEOTIDE SEQUENCE [LARGE SCALE GENOMIC DNA]</scope>
    <source>
        <strain evidence="3 4">DF17</strain>
    </source>
</reference>
<evidence type="ECO:0000259" key="2">
    <source>
        <dbReference type="SMART" id="SM01204"/>
    </source>
</evidence>
<dbReference type="InterPro" id="IPR013702">
    <property type="entry name" value="FIST_domain_N"/>
</dbReference>
<dbReference type="PANTHER" id="PTHR40252">
    <property type="entry name" value="BLR0328 PROTEIN"/>
    <property type="match status" value="1"/>
</dbReference>
<dbReference type="Pfam" id="PF08495">
    <property type="entry name" value="FIST"/>
    <property type="match status" value="1"/>
</dbReference>
<proteinExistence type="predicted"/>
<dbReference type="PANTHER" id="PTHR40252:SF2">
    <property type="entry name" value="BLR0328 PROTEIN"/>
    <property type="match status" value="1"/>
</dbReference>
<feature type="domain" description="FIST C-domain" evidence="2">
    <location>
        <begin position="218"/>
        <end position="359"/>
    </location>
</feature>
<organism evidence="3 4">
    <name type="scientific">Winogradskyella pelagia</name>
    <dbReference type="NCBI Taxonomy" id="2819984"/>
    <lineage>
        <taxon>Bacteria</taxon>
        <taxon>Pseudomonadati</taxon>
        <taxon>Bacteroidota</taxon>
        <taxon>Flavobacteriia</taxon>
        <taxon>Flavobacteriales</taxon>
        <taxon>Flavobacteriaceae</taxon>
        <taxon>Winogradskyella</taxon>
    </lineage>
</organism>
<dbReference type="InterPro" id="IPR019494">
    <property type="entry name" value="FIST_C"/>
</dbReference>
<sequence length="379" mass="41613">MIAKTLSTFSLKETTFKLTDALKDGFKPTLAFVFLSIEQDRKAVSALLSKNNIQIFGVTTNGEFIDETIEKGSISILLTDIHPDYFEIHFEAFTDKNYKEVAVGVARKAKSKFQNPAFLTGLSHPATDGEEILRGIEGIVGKDVNAFGCAAGDDFSFTDTYVFTNTIESKEAMLALILDENKIEIQGVASCGWKAVGTEKTVTKSEGNHVYTINNECAVDITARYGGIQNVTPDNKDLLLEIAANFPLQLQREKGDPVMRPPLIVDWSDRSYYTSGTVPEGSKVKFSIPPDFDVMEKVIKDLENLKSTKMPEADALIVFSCAGRLMALGPLMTEEVEGVKKVYNVPMVGMFSNAELARATGGNLEMHNLTTCMVALKEK</sequence>
<comment type="caution">
    <text evidence="3">The sequence shown here is derived from an EMBL/GenBank/DDBJ whole genome shotgun (WGS) entry which is preliminary data.</text>
</comment>
<name>A0ABS3T361_9FLAO</name>
<dbReference type="Proteomes" id="UP000676776">
    <property type="component" value="Unassembled WGS sequence"/>
</dbReference>
<dbReference type="Pfam" id="PF10442">
    <property type="entry name" value="FIST_C"/>
    <property type="match status" value="1"/>
</dbReference>
<accession>A0ABS3T361</accession>